<keyword evidence="2" id="KW-1185">Reference proteome</keyword>
<sequence>MNRRFLNLLAFNKLRTRRPAFKLHHIDLASLFYPDEGSPQLADSSAQATRESAPALAGRLPPAAISFVWPCKRHLTGWIDFMAFKDDNIIAVDHEGHTVLYDSAARAIRSMPETTKPSSKTISFTVGDGLYVIALESRIGASLQTHYFQALIYGRPPGGFEDDWYWRLLQEPCFDFPDNEQDPSNYRPEEAANPYAISSYASVGDSQVWVSTMAGGTYSYDTARKMWSKASDVSLLPFRGRAEYIPEHRLCFGFSPDEDKRLCVADLSLVRPVVGHKVWKDPPPPDESCALTASLLLPTNCVLRGCSRKQTTGESFYCQATRKRTRDSWCCLASKF</sequence>
<name>A0ACD5YZF1_AVESA</name>
<reference evidence="1" key="1">
    <citation type="submission" date="2021-05" db="EMBL/GenBank/DDBJ databases">
        <authorList>
            <person name="Scholz U."/>
            <person name="Mascher M."/>
            <person name="Fiebig A."/>
        </authorList>
    </citation>
    <scope>NUCLEOTIDE SEQUENCE [LARGE SCALE GENOMIC DNA]</scope>
</reference>
<proteinExistence type="predicted"/>
<protein>
    <submittedName>
        <fullName evidence="1">Uncharacterized protein</fullName>
    </submittedName>
</protein>
<accession>A0ACD5YZF1</accession>
<evidence type="ECO:0000313" key="2">
    <source>
        <dbReference type="Proteomes" id="UP001732700"/>
    </source>
</evidence>
<dbReference type="EnsemblPlants" id="AVESA.00010b.r2.6AG1065180.1">
    <property type="protein sequence ID" value="AVESA.00010b.r2.6AG1065180.1.CDS.1"/>
    <property type="gene ID" value="AVESA.00010b.r2.6AG1065180"/>
</dbReference>
<organism evidence="1 2">
    <name type="scientific">Avena sativa</name>
    <name type="common">Oat</name>
    <dbReference type="NCBI Taxonomy" id="4498"/>
    <lineage>
        <taxon>Eukaryota</taxon>
        <taxon>Viridiplantae</taxon>
        <taxon>Streptophyta</taxon>
        <taxon>Embryophyta</taxon>
        <taxon>Tracheophyta</taxon>
        <taxon>Spermatophyta</taxon>
        <taxon>Magnoliopsida</taxon>
        <taxon>Liliopsida</taxon>
        <taxon>Poales</taxon>
        <taxon>Poaceae</taxon>
        <taxon>BOP clade</taxon>
        <taxon>Pooideae</taxon>
        <taxon>Poodae</taxon>
        <taxon>Poeae</taxon>
        <taxon>Poeae Chloroplast Group 1 (Aveneae type)</taxon>
        <taxon>Aveninae</taxon>
        <taxon>Avena</taxon>
    </lineage>
</organism>
<reference evidence="1" key="2">
    <citation type="submission" date="2025-09" db="UniProtKB">
        <authorList>
            <consortium name="EnsemblPlants"/>
        </authorList>
    </citation>
    <scope>IDENTIFICATION</scope>
</reference>
<evidence type="ECO:0000313" key="1">
    <source>
        <dbReference type="EnsemblPlants" id="AVESA.00010b.r2.6AG1065180.1.CDS.1"/>
    </source>
</evidence>
<dbReference type="Proteomes" id="UP001732700">
    <property type="component" value="Chromosome 6A"/>
</dbReference>